<dbReference type="InParanoid" id="A0A1M6E8R1"/>
<dbReference type="InterPro" id="IPR050925">
    <property type="entry name" value="Rhomboid_protease_S54"/>
</dbReference>
<dbReference type="Gene3D" id="1.20.1540.10">
    <property type="entry name" value="Rhomboid-like"/>
    <property type="match status" value="1"/>
</dbReference>
<gene>
    <name evidence="10" type="ORF">SAMN02745181_0964</name>
</gene>
<evidence type="ECO:0000256" key="1">
    <source>
        <dbReference type="ARBA" id="ARBA00004141"/>
    </source>
</evidence>
<dbReference type="Pfam" id="PF01694">
    <property type="entry name" value="Rhomboid"/>
    <property type="match status" value="1"/>
</dbReference>
<dbReference type="InterPro" id="IPR022764">
    <property type="entry name" value="Peptidase_S54_rhomboid_dom"/>
</dbReference>
<dbReference type="EMBL" id="FQYR01000002">
    <property type="protein sequence ID" value="SHI81740.1"/>
    <property type="molecule type" value="Genomic_DNA"/>
</dbReference>
<evidence type="ECO:0000256" key="6">
    <source>
        <dbReference type="ARBA" id="ARBA00023136"/>
    </source>
</evidence>
<dbReference type="GO" id="GO:0006508">
    <property type="term" value="P:proteolysis"/>
    <property type="evidence" value="ECO:0007669"/>
    <property type="project" value="UniProtKB-KW"/>
</dbReference>
<evidence type="ECO:0000256" key="3">
    <source>
        <dbReference type="ARBA" id="ARBA00022692"/>
    </source>
</evidence>
<keyword evidence="6 7" id="KW-0472">Membrane</keyword>
<feature type="transmembrane region" description="Helical" evidence="7">
    <location>
        <begin position="132"/>
        <end position="152"/>
    </location>
</feature>
<evidence type="ECO:0000259" key="9">
    <source>
        <dbReference type="Pfam" id="PF20216"/>
    </source>
</evidence>
<dbReference type="InterPro" id="IPR035952">
    <property type="entry name" value="Rhomboid-like_sf"/>
</dbReference>
<evidence type="ECO:0000256" key="4">
    <source>
        <dbReference type="ARBA" id="ARBA00022801"/>
    </source>
</evidence>
<evidence type="ECO:0000313" key="10">
    <source>
        <dbReference type="EMBL" id="SHI81740.1"/>
    </source>
</evidence>
<dbReference type="Pfam" id="PF20216">
    <property type="entry name" value="DUF6576"/>
    <property type="match status" value="1"/>
</dbReference>
<evidence type="ECO:0000256" key="2">
    <source>
        <dbReference type="ARBA" id="ARBA00009045"/>
    </source>
</evidence>
<reference evidence="10 11" key="1">
    <citation type="submission" date="2016-11" db="EMBL/GenBank/DDBJ databases">
        <authorList>
            <person name="Jaros S."/>
            <person name="Januszkiewicz K."/>
            <person name="Wedrychowicz H."/>
        </authorList>
    </citation>
    <scope>NUCLEOTIDE SEQUENCE [LARGE SCALE GENOMIC DNA]</scope>
    <source>
        <strain evidence="10 11">DSM 18772</strain>
    </source>
</reference>
<dbReference type="OrthoDB" id="9813074at2"/>
<dbReference type="SUPFAM" id="SSF144091">
    <property type="entry name" value="Rhomboid-like"/>
    <property type="match status" value="1"/>
</dbReference>
<evidence type="ECO:0000259" key="8">
    <source>
        <dbReference type="Pfam" id="PF01694"/>
    </source>
</evidence>
<feature type="transmembrane region" description="Helical" evidence="7">
    <location>
        <begin position="23"/>
        <end position="42"/>
    </location>
</feature>
<keyword evidence="11" id="KW-1185">Reference proteome</keyword>
<dbReference type="GO" id="GO:0016020">
    <property type="term" value="C:membrane"/>
    <property type="evidence" value="ECO:0007669"/>
    <property type="project" value="UniProtKB-SubCell"/>
</dbReference>
<dbReference type="RefSeq" id="WP_143158331.1">
    <property type="nucleotide sequence ID" value="NZ_FQYR01000002.1"/>
</dbReference>
<keyword evidence="3 7" id="KW-0812">Transmembrane</keyword>
<feature type="transmembrane region" description="Helical" evidence="7">
    <location>
        <begin position="172"/>
        <end position="189"/>
    </location>
</feature>
<feature type="domain" description="DUF6576" evidence="9">
    <location>
        <begin position="247"/>
        <end position="277"/>
    </location>
</feature>
<comment type="subcellular location">
    <subcellularLocation>
        <location evidence="1">Membrane</location>
        <topology evidence="1">Multi-pass membrane protein</topology>
    </subcellularLocation>
</comment>
<dbReference type="STRING" id="1123071.SAMN02745181_0964"/>
<evidence type="ECO:0000256" key="5">
    <source>
        <dbReference type="ARBA" id="ARBA00022989"/>
    </source>
</evidence>
<name>A0A1M6E8R1_9BACT</name>
<proteinExistence type="inferred from homology"/>
<dbReference type="PANTHER" id="PTHR43731:SF14">
    <property type="entry name" value="PRESENILIN-ASSOCIATED RHOMBOID-LIKE PROTEIN, MITOCHONDRIAL"/>
    <property type="match status" value="1"/>
</dbReference>
<dbReference type="Proteomes" id="UP000184510">
    <property type="component" value="Unassembled WGS sequence"/>
</dbReference>
<evidence type="ECO:0000313" key="11">
    <source>
        <dbReference type="Proteomes" id="UP000184510"/>
    </source>
</evidence>
<keyword evidence="10" id="KW-0645">Protease</keyword>
<evidence type="ECO:0000256" key="7">
    <source>
        <dbReference type="SAM" id="Phobius"/>
    </source>
</evidence>
<feature type="transmembrane region" description="Helical" evidence="7">
    <location>
        <begin position="105"/>
        <end position="126"/>
    </location>
</feature>
<keyword evidence="5 7" id="KW-1133">Transmembrane helix</keyword>
<comment type="similarity">
    <text evidence="2">Belongs to the peptidase S54 family.</text>
</comment>
<dbReference type="InterPro" id="IPR046483">
    <property type="entry name" value="DUF6576"/>
</dbReference>
<feature type="domain" description="Peptidase S54 rhomboid" evidence="8">
    <location>
        <begin position="64"/>
        <end position="207"/>
    </location>
</feature>
<feature type="transmembrane region" description="Helical" evidence="7">
    <location>
        <begin position="74"/>
        <end position="93"/>
    </location>
</feature>
<accession>A0A1M6E8R1</accession>
<keyword evidence="4" id="KW-0378">Hydrolase</keyword>
<organism evidence="10 11">
    <name type="scientific">Rubritalea squalenifaciens DSM 18772</name>
    <dbReference type="NCBI Taxonomy" id="1123071"/>
    <lineage>
        <taxon>Bacteria</taxon>
        <taxon>Pseudomonadati</taxon>
        <taxon>Verrucomicrobiota</taxon>
        <taxon>Verrucomicrobiia</taxon>
        <taxon>Verrucomicrobiales</taxon>
        <taxon>Rubritaleaceae</taxon>
        <taxon>Rubritalea</taxon>
    </lineage>
</organism>
<dbReference type="PANTHER" id="PTHR43731">
    <property type="entry name" value="RHOMBOID PROTEASE"/>
    <property type="match status" value="1"/>
</dbReference>
<protein>
    <submittedName>
        <fullName evidence="10">Membrane associated serine protease, rhomboid family</fullName>
    </submittedName>
</protein>
<feature type="transmembrane region" description="Helical" evidence="7">
    <location>
        <begin position="195"/>
        <end position="217"/>
    </location>
</feature>
<dbReference type="AlphaFoldDB" id="A0A1M6E8R1"/>
<sequence length="281" mass="30858">MQQHYYGNGNTMRQPSKFEGAQACKWLLIINIVVFFLDAAGVERGTIGRFKEFGGYTTDGFLAGQIWRVVSFQFLHFGGWHLLGNMLAVFFFGPFVERFWGTKKFVAYYLICGAAGALFYSILGILGVVESYGLLCGASAGIFGIIVALIIIAPDMRVMLLFPPIPMKMRTLGIVFLVIAVYVVLTGGQNDGGEAGHLGGAIMGFVLMKFPGLLGFLDPKGARGAKRPKVVREAKIRPRTVVNLQGDEVDRILDKISEQGFQSLTDEEKQILSDAAKREDD</sequence>
<dbReference type="GO" id="GO:0004252">
    <property type="term" value="F:serine-type endopeptidase activity"/>
    <property type="evidence" value="ECO:0007669"/>
    <property type="project" value="InterPro"/>
</dbReference>